<dbReference type="SUPFAM" id="SSF50249">
    <property type="entry name" value="Nucleic acid-binding proteins"/>
    <property type="match status" value="1"/>
</dbReference>
<name>A0A0B6Z2X8_9EUPU</name>
<dbReference type="Pfam" id="PF21318">
    <property type="entry name" value="BRCA2DBD_OB2"/>
    <property type="match status" value="1"/>
</dbReference>
<dbReference type="InterPro" id="IPR012340">
    <property type="entry name" value="NA-bd_OB-fold"/>
</dbReference>
<proteinExistence type="predicted"/>
<feature type="non-terminal residue" evidence="1">
    <location>
        <position position="1"/>
    </location>
</feature>
<evidence type="ECO:0000313" key="1">
    <source>
        <dbReference type="EMBL" id="CEK62045.1"/>
    </source>
</evidence>
<dbReference type="AlphaFoldDB" id="A0A0B6Z2X8"/>
<reference evidence="1" key="1">
    <citation type="submission" date="2014-12" db="EMBL/GenBank/DDBJ databases">
        <title>Insight into the proteome of Arion vulgaris.</title>
        <authorList>
            <person name="Aradska J."/>
            <person name="Bulat T."/>
            <person name="Smidak R."/>
            <person name="Sarate P."/>
            <person name="Gangsoo J."/>
            <person name="Sialana F."/>
            <person name="Bilban M."/>
            <person name="Lubec G."/>
        </authorList>
    </citation>
    <scope>NUCLEOTIDE SEQUENCE</scope>
    <source>
        <tissue evidence="1">Skin</tissue>
    </source>
</reference>
<gene>
    <name evidence="1" type="primary">ORF44029</name>
</gene>
<protein>
    <submittedName>
        <fullName evidence="1">Uncharacterized protein</fullName>
    </submittedName>
</protein>
<dbReference type="EMBL" id="HACG01015180">
    <property type="protein sequence ID" value="CEK62045.1"/>
    <property type="molecule type" value="Transcribed_RNA"/>
</dbReference>
<feature type="non-terminal residue" evidence="1">
    <location>
        <position position="66"/>
    </location>
</feature>
<organism evidence="1">
    <name type="scientific">Arion vulgaris</name>
    <dbReference type="NCBI Taxonomy" id="1028688"/>
    <lineage>
        <taxon>Eukaryota</taxon>
        <taxon>Metazoa</taxon>
        <taxon>Spiralia</taxon>
        <taxon>Lophotrochozoa</taxon>
        <taxon>Mollusca</taxon>
        <taxon>Gastropoda</taxon>
        <taxon>Heterobranchia</taxon>
        <taxon>Euthyneura</taxon>
        <taxon>Panpulmonata</taxon>
        <taxon>Eupulmonata</taxon>
        <taxon>Stylommatophora</taxon>
        <taxon>Helicina</taxon>
        <taxon>Arionoidea</taxon>
        <taxon>Arionidae</taxon>
        <taxon>Arion</taxon>
    </lineage>
</organism>
<dbReference type="Gene3D" id="2.40.50.140">
    <property type="entry name" value="Nucleic acid-binding proteins"/>
    <property type="match status" value="1"/>
</dbReference>
<sequence>DVDGGGSCLVVVWRPSLQWTEVEEGIRYKLFNVSVSSSRTRSEKDKVTLTANRQTRIQACPISENL</sequence>
<accession>A0A0B6Z2X8</accession>